<evidence type="ECO:0000259" key="2">
    <source>
        <dbReference type="Pfam" id="PF13360"/>
    </source>
</evidence>
<reference evidence="4" key="1">
    <citation type="journal article" date="2019" name="Int. J. Syst. Evol. Microbiol.">
        <title>The Global Catalogue of Microorganisms (GCM) 10K type strain sequencing project: providing services to taxonomists for standard genome sequencing and annotation.</title>
        <authorList>
            <consortium name="The Broad Institute Genomics Platform"/>
            <consortium name="The Broad Institute Genome Sequencing Center for Infectious Disease"/>
            <person name="Wu L."/>
            <person name="Ma J."/>
        </authorList>
    </citation>
    <scope>NUCLEOTIDE SEQUENCE [LARGE SCALE GENOMIC DNA]</scope>
    <source>
        <strain evidence="4">CGMCC 4.7152</strain>
    </source>
</reference>
<dbReference type="PROSITE" id="PS51257">
    <property type="entry name" value="PROKAR_LIPOPROTEIN"/>
    <property type="match status" value="1"/>
</dbReference>
<dbReference type="InterPro" id="IPR015943">
    <property type="entry name" value="WD40/YVTN_repeat-like_dom_sf"/>
</dbReference>
<evidence type="ECO:0000313" key="3">
    <source>
        <dbReference type="EMBL" id="MFC5006039.1"/>
    </source>
</evidence>
<dbReference type="InterPro" id="IPR011047">
    <property type="entry name" value="Quinoprotein_ADH-like_sf"/>
</dbReference>
<dbReference type="SMART" id="SM00564">
    <property type="entry name" value="PQQ"/>
    <property type="match status" value="7"/>
</dbReference>
<gene>
    <name evidence="3" type="ORF">ACFPIJ_50480</name>
</gene>
<feature type="signal peptide" evidence="1">
    <location>
        <begin position="1"/>
        <end position="21"/>
    </location>
</feature>
<proteinExistence type="predicted"/>
<keyword evidence="4" id="KW-1185">Reference proteome</keyword>
<keyword evidence="1" id="KW-0732">Signal</keyword>
<dbReference type="PANTHER" id="PTHR34512">
    <property type="entry name" value="CELL SURFACE PROTEIN"/>
    <property type="match status" value="1"/>
</dbReference>
<sequence>MLMRWAGPTVAVMLLTACSTAAPTAPPSTAVQPPRIADVTDYRGDLRRTGRMPGPAPSDPVRVRWRFTGPVPLTLPPAVVAGQVLVPGDGSLVALDLESGAVLWSVALGAQLNAAVTVASGTVYATTSDGVTHAVDLRSHQERWRFVGAADGAQVSIQDGTVYLGTRRRDLVALDPADGRTRWSVHVGHSVSRTTIADGMAYVGGEGTGTMTAIDLARQRVAWTFDTGADRLVTPVADDGTLFVAGVAAGALPGRGTSLFALDARTGTRKWSFAPPGDPPMSSFAVSAHDVYIGTDTTPGTLYAVAVGTGKVTWQQPVPGPVDRPTLVDDALYLASGQGGLLALDTGTGRRRWTAPVDGYAEGVVLTGGMALVAARDATDAPGTLTAFTS</sequence>
<evidence type="ECO:0000313" key="4">
    <source>
        <dbReference type="Proteomes" id="UP001595912"/>
    </source>
</evidence>
<dbReference type="Gene3D" id="2.40.128.630">
    <property type="match status" value="1"/>
</dbReference>
<dbReference type="SUPFAM" id="SSF50998">
    <property type="entry name" value="Quinoprotein alcohol dehydrogenase-like"/>
    <property type="match status" value="1"/>
</dbReference>
<evidence type="ECO:0000256" key="1">
    <source>
        <dbReference type="SAM" id="SignalP"/>
    </source>
</evidence>
<dbReference type="EMBL" id="JBHSIU010000089">
    <property type="protein sequence ID" value="MFC5006039.1"/>
    <property type="molecule type" value="Genomic_DNA"/>
</dbReference>
<accession>A0ABV9WEX8</accession>
<protein>
    <submittedName>
        <fullName evidence="3">PQQ-binding-like beta-propeller repeat protein</fullName>
    </submittedName>
</protein>
<comment type="caution">
    <text evidence="3">The sequence shown here is derived from an EMBL/GenBank/DDBJ whole genome shotgun (WGS) entry which is preliminary data.</text>
</comment>
<feature type="domain" description="Pyrrolo-quinoline quinone repeat" evidence="2">
    <location>
        <begin position="191"/>
        <end position="388"/>
    </location>
</feature>
<feature type="chain" id="PRO_5045496076" evidence="1">
    <location>
        <begin position="22"/>
        <end position="390"/>
    </location>
</feature>
<dbReference type="Proteomes" id="UP001595912">
    <property type="component" value="Unassembled WGS sequence"/>
</dbReference>
<name>A0ABV9WEX8_9ACTN</name>
<dbReference type="InterPro" id="IPR018391">
    <property type="entry name" value="PQQ_b-propeller_rpt"/>
</dbReference>
<feature type="domain" description="Pyrrolo-quinoline quinone repeat" evidence="2">
    <location>
        <begin position="64"/>
        <end position="187"/>
    </location>
</feature>
<organism evidence="3 4">
    <name type="scientific">Dactylosporangium cerinum</name>
    <dbReference type="NCBI Taxonomy" id="1434730"/>
    <lineage>
        <taxon>Bacteria</taxon>
        <taxon>Bacillati</taxon>
        <taxon>Actinomycetota</taxon>
        <taxon>Actinomycetes</taxon>
        <taxon>Micromonosporales</taxon>
        <taxon>Micromonosporaceae</taxon>
        <taxon>Dactylosporangium</taxon>
    </lineage>
</organism>
<dbReference type="Gene3D" id="2.130.10.10">
    <property type="entry name" value="YVTN repeat-like/Quinoprotein amine dehydrogenase"/>
    <property type="match status" value="1"/>
</dbReference>
<dbReference type="PANTHER" id="PTHR34512:SF30">
    <property type="entry name" value="OUTER MEMBRANE PROTEIN ASSEMBLY FACTOR BAMB"/>
    <property type="match status" value="1"/>
</dbReference>
<dbReference type="RefSeq" id="WP_380126632.1">
    <property type="nucleotide sequence ID" value="NZ_JBHSIU010000089.1"/>
</dbReference>
<dbReference type="InterPro" id="IPR002372">
    <property type="entry name" value="PQQ_rpt_dom"/>
</dbReference>
<dbReference type="Pfam" id="PF13360">
    <property type="entry name" value="PQQ_2"/>
    <property type="match status" value="2"/>
</dbReference>